<dbReference type="Gene3D" id="1.10.1740.10">
    <property type="match status" value="1"/>
</dbReference>
<evidence type="ECO:0000313" key="8">
    <source>
        <dbReference type="EMBL" id="GAC21528.1"/>
    </source>
</evidence>
<dbReference type="InterPro" id="IPR039425">
    <property type="entry name" value="RNA_pol_sigma-70-like"/>
</dbReference>
<accession>K6YXP7</accession>
<evidence type="ECO:0000256" key="2">
    <source>
        <dbReference type="ARBA" id="ARBA00023015"/>
    </source>
</evidence>
<comment type="similarity">
    <text evidence="1">Belongs to the sigma-70 factor family. ECF subfamily.</text>
</comment>
<evidence type="ECO:0000259" key="6">
    <source>
        <dbReference type="Pfam" id="PF04542"/>
    </source>
</evidence>
<keyword evidence="9" id="KW-1185">Reference proteome</keyword>
<dbReference type="InterPro" id="IPR014284">
    <property type="entry name" value="RNA_pol_sigma-70_dom"/>
</dbReference>
<dbReference type="STRING" id="493475.GARC_4586"/>
<protein>
    <submittedName>
        <fullName evidence="8">RNA polymerase sigma factor</fullName>
    </submittedName>
</protein>
<dbReference type="Pfam" id="PF08281">
    <property type="entry name" value="Sigma70_r4_2"/>
    <property type="match status" value="1"/>
</dbReference>
<dbReference type="GO" id="GO:0003677">
    <property type="term" value="F:DNA binding"/>
    <property type="evidence" value="ECO:0007669"/>
    <property type="project" value="UniProtKB-KW"/>
</dbReference>
<organism evidence="8 9">
    <name type="scientific">Paraglaciecola arctica BSs20135</name>
    <dbReference type="NCBI Taxonomy" id="493475"/>
    <lineage>
        <taxon>Bacteria</taxon>
        <taxon>Pseudomonadati</taxon>
        <taxon>Pseudomonadota</taxon>
        <taxon>Gammaproteobacteria</taxon>
        <taxon>Alteromonadales</taxon>
        <taxon>Alteromonadaceae</taxon>
        <taxon>Paraglaciecola</taxon>
    </lineage>
</organism>
<dbReference type="InterPro" id="IPR013325">
    <property type="entry name" value="RNA_pol_sigma_r2"/>
</dbReference>
<dbReference type="EMBL" id="BAEO01000062">
    <property type="protein sequence ID" value="GAC21528.1"/>
    <property type="molecule type" value="Genomic_DNA"/>
</dbReference>
<dbReference type="RefSeq" id="WP_007624590.1">
    <property type="nucleotide sequence ID" value="NZ_BAEO01000062.1"/>
</dbReference>
<feature type="domain" description="RNA polymerase sigma factor 70 region 4 type 2" evidence="7">
    <location>
        <begin position="131"/>
        <end position="176"/>
    </location>
</feature>
<sequence>MSFALTLKTRLFDRTTNESLMLRYAHSGDRALLSKLYDTCGNDLYHFVLTLSDPTLAKDICQKTWLKVIEKKHLYQRSGQFKAWLFTLARNQLIDEFRRNKHNGDDIEQLVDLEQNIEFSLDDEGVSAVFDYALLSLAFEQREAFCLQQEGFTLQDIASITHSPIETIKSRLRYAKDNMRKVLNKHCGEQND</sequence>
<dbReference type="AlphaFoldDB" id="K6YXP7"/>
<feature type="domain" description="RNA polymerase sigma-70 region 2" evidence="6">
    <location>
        <begin position="36"/>
        <end position="101"/>
    </location>
</feature>
<keyword evidence="4" id="KW-0238">DNA-binding</keyword>
<reference evidence="8 9" key="1">
    <citation type="journal article" date="2017" name="Antonie Van Leeuwenhoek">
        <title>Rhizobium rhizosphaerae sp. nov., a novel species isolated from rice rhizosphere.</title>
        <authorList>
            <person name="Zhao J.J."/>
            <person name="Zhang J."/>
            <person name="Zhang R.J."/>
            <person name="Zhang C.W."/>
            <person name="Yin H.Q."/>
            <person name="Zhang X.X."/>
        </authorList>
    </citation>
    <scope>NUCLEOTIDE SEQUENCE [LARGE SCALE GENOMIC DNA]</scope>
    <source>
        <strain evidence="8 9">BSs20135</strain>
    </source>
</reference>
<dbReference type="InterPro" id="IPR013324">
    <property type="entry name" value="RNA_pol_sigma_r3/r4-like"/>
</dbReference>
<dbReference type="PANTHER" id="PTHR43133:SF8">
    <property type="entry name" value="RNA POLYMERASE SIGMA FACTOR HI_1459-RELATED"/>
    <property type="match status" value="1"/>
</dbReference>
<name>K6YXP7_9ALTE</name>
<evidence type="ECO:0000256" key="4">
    <source>
        <dbReference type="ARBA" id="ARBA00023125"/>
    </source>
</evidence>
<dbReference type="eggNOG" id="COG1595">
    <property type="taxonomic scope" value="Bacteria"/>
</dbReference>
<comment type="caution">
    <text evidence="8">The sequence shown here is derived from an EMBL/GenBank/DDBJ whole genome shotgun (WGS) entry which is preliminary data.</text>
</comment>
<evidence type="ECO:0000256" key="5">
    <source>
        <dbReference type="ARBA" id="ARBA00023163"/>
    </source>
</evidence>
<proteinExistence type="inferred from homology"/>
<dbReference type="NCBIfam" id="TIGR02937">
    <property type="entry name" value="sigma70-ECF"/>
    <property type="match status" value="1"/>
</dbReference>
<dbReference type="Proteomes" id="UP000006327">
    <property type="component" value="Unassembled WGS sequence"/>
</dbReference>
<evidence type="ECO:0000313" key="9">
    <source>
        <dbReference type="Proteomes" id="UP000006327"/>
    </source>
</evidence>
<evidence type="ECO:0000259" key="7">
    <source>
        <dbReference type="Pfam" id="PF08281"/>
    </source>
</evidence>
<dbReference type="InterPro" id="IPR013249">
    <property type="entry name" value="RNA_pol_sigma70_r4_t2"/>
</dbReference>
<dbReference type="InterPro" id="IPR007627">
    <property type="entry name" value="RNA_pol_sigma70_r2"/>
</dbReference>
<dbReference type="Gene3D" id="1.10.10.10">
    <property type="entry name" value="Winged helix-like DNA-binding domain superfamily/Winged helix DNA-binding domain"/>
    <property type="match status" value="1"/>
</dbReference>
<gene>
    <name evidence="8" type="ORF">GARC_4586</name>
</gene>
<evidence type="ECO:0000256" key="3">
    <source>
        <dbReference type="ARBA" id="ARBA00023082"/>
    </source>
</evidence>
<dbReference type="GO" id="GO:0016987">
    <property type="term" value="F:sigma factor activity"/>
    <property type="evidence" value="ECO:0007669"/>
    <property type="project" value="UniProtKB-KW"/>
</dbReference>
<evidence type="ECO:0000256" key="1">
    <source>
        <dbReference type="ARBA" id="ARBA00010641"/>
    </source>
</evidence>
<dbReference type="InterPro" id="IPR036388">
    <property type="entry name" value="WH-like_DNA-bd_sf"/>
</dbReference>
<dbReference type="Pfam" id="PF04542">
    <property type="entry name" value="Sigma70_r2"/>
    <property type="match status" value="1"/>
</dbReference>
<dbReference type="PANTHER" id="PTHR43133">
    <property type="entry name" value="RNA POLYMERASE ECF-TYPE SIGMA FACTO"/>
    <property type="match status" value="1"/>
</dbReference>
<dbReference type="SUPFAM" id="SSF88659">
    <property type="entry name" value="Sigma3 and sigma4 domains of RNA polymerase sigma factors"/>
    <property type="match status" value="1"/>
</dbReference>
<keyword evidence="5" id="KW-0804">Transcription</keyword>
<dbReference type="GO" id="GO:0006352">
    <property type="term" value="P:DNA-templated transcription initiation"/>
    <property type="evidence" value="ECO:0007669"/>
    <property type="project" value="InterPro"/>
</dbReference>
<keyword evidence="3" id="KW-0731">Sigma factor</keyword>
<keyword evidence="2" id="KW-0805">Transcription regulation</keyword>
<dbReference type="SUPFAM" id="SSF88946">
    <property type="entry name" value="Sigma2 domain of RNA polymerase sigma factors"/>
    <property type="match status" value="1"/>
</dbReference>